<sequence>MKEIVHMIEEPYLRGQVKEKIKRIEEIIEGIHEMLDSDESVYQKLGYVEQAMRSLDELL</sequence>
<proteinExistence type="predicted"/>
<evidence type="ECO:0000313" key="1">
    <source>
        <dbReference type="EMBL" id="BDH80227.1"/>
    </source>
</evidence>
<gene>
    <name evidence="1" type="ORF">MTTB_p070</name>
</gene>
<name>A0ABM7YFH2_9EURY</name>
<evidence type="ECO:0000313" key="2">
    <source>
        <dbReference type="Proteomes" id="UP000831817"/>
    </source>
</evidence>
<dbReference type="Proteomes" id="UP000831817">
    <property type="component" value="Plasmid pRMAS01"/>
</dbReference>
<keyword evidence="1" id="KW-0614">Plasmid</keyword>
<accession>A0ABM7YFH2</accession>
<dbReference type="RefSeq" id="WP_248565352.1">
    <property type="nucleotide sequence ID" value="NZ_AP025699.1"/>
</dbReference>
<protein>
    <submittedName>
        <fullName evidence="1">Uncharacterized protein</fullName>
    </submittedName>
</protein>
<organism evidence="1 2">
    <name type="scientific">Methanothermobacter tenebrarum</name>
    <dbReference type="NCBI Taxonomy" id="680118"/>
    <lineage>
        <taxon>Archaea</taxon>
        <taxon>Methanobacteriati</taxon>
        <taxon>Methanobacteriota</taxon>
        <taxon>Methanomada group</taxon>
        <taxon>Methanobacteria</taxon>
        <taxon>Methanobacteriales</taxon>
        <taxon>Methanobacteriaceae</taxon>
        <taxon>Methanothermobacter</taxon>
    </lineage>
</organism>
<keyword evidence="2" id="KW-1185">Reference proteome</keyword>
<geneLocation type="plasmid" evidence="1 2">
    <name>pRMAS01</name>
</geneLocation>
<reference evidence="1 2" key="1">
    <citation type="submission" date="2022-04" db="EMBL/GenBank/DDBJ databases">
        <title>Complete genome of Methanothermobacter tenebrarum strain RMAS.</title>
        <authorList>
            <person name="Nakamura K."/>
            <person name="Oshima K."/>
            <person name="Hattori M."/>
            <person name="Kamagata Y."/>
            <person name="Takamizawa K."/>
        </authorList>
    </citation>
    <scope>NUCLEOTIDE SEQUENCE [LARGE SCALE GENOMIC DNA]</scope>
    <source>
        <strain evidence="1 2">RMAS</strain>
        <plasmid evidence="1 2">pRMAS01</plasmid>
    </source>
</reference>
<dbReference type="GeneID" id="71966137"/>
<dbReference type="EMBL" id="AP025699">
    <property type="protein sequence ID" value="BDH80227.1"/>
    <property type="molecule type" value="Genomic_DNA"/>
</dbReference>